<feature type="region of interest" description="Disordered" evidence="8">
    <location>
        <begin position="1"/>
        <end position="20"/>
    </location>
</feature>
<protein>
    <recommendedName>
        <fullName evidence="9">Protein kinase domain-containing protein</fullName>
    </recommendedName>
</protein>
<keyword evidence="2" id="KW-0723">Serine/threonine-protein kinase</keyword>
<dbReference type="Pfam" id="PF00069">
    <property type="entry name" value="Pkinase"/>
    <property type="match status" value="1"/>
</dbReference>
<dbReference type="AlphaFoldDB" id="A0A0E0C5Q4"/>
<evidence type="ECO:0000256" key="1">
    <source>
        <dbReference type="ARBA" id="ARBA00008832"/>
    </source>
</evidence>
<keyword evidence="11" id="KW-1185">Reference proteome</keyword>
<evidence type="ECO:0000256" key="4">
    <source>
        <dbReference type="ARBA" id="ARBA00022741"/>
    </source>
</evidence>
<evidence type="ECO:0000256" key="2">
    <source>
        <dbReference type="ARBA" id="ARBA00022527"/>
    </source>
</evidence>
<dbReference type="InterPro" id="IPR011009">
    <property type="entry name" value="Kinase-like_dom_sf"/>
</dbReference>
<evidence type="ECO:0000313" key="11">
    <source>
        <dbReference type="Proteomes" id="UP000008021"/>
    </source>
</evidence>
<dbReference type="InterPro" id="IPR000719">
    <property type="entry name" value="Prot_kinase_dom"/>
</dbReference>
<evidence type="ECO:0000256" key="7">
    <source>
        <dbReference type="PROSITE-ProRule" id="PRU10141"/>
    </source>
</evidence>
<accession>A0A0E0C5Q4</accession>
<evidence type="ECO:0000259" key="9">
    <source>
        <dbReference type="PROSITE" id="PS50011"/>
    </source>
</evidence>
<dbReference type="Gene3D" id="3.30.200.20">
    <property type="entry name" value="Phosphorylase Kinase, domain 1"/>
    <property type="match status" value="2"/>
</dbReference>
<comment type="similarity">
    <text evidence="1">Belongs to the protein kinase superfamily. CMGC Ser/Thr protein kinase family. MAP kinase subfamily.</text>
</comment>
<dbReference type="EnsemblPlants" id="OMERI01G23340.8">
    <property type="protein sequence ID" value="OMERI01G23340.8"/>
    <property type="gene ID" value="OMERI01G23340"/>
</dbReference>
<evidence type="ECO:0000256" key="3">
    <source>
        <dbReference type="ARBA" id="ARBA00022679"/>
    </source>
</evidence>
<reference evidence="10" key="1">
    <citation type="submission" date="2015-04" db="UniProtKB">
        <authorList>
            <consortium name="EnsemblPlants"/>
        </authorList>
    </citation>
    <scope>IDENTIFICATION</scope>
</reference>
<dbReference type="InterPro" id="IPR050117">
    <property type="entry name" value="MAPK"/>
</dbReference>
<proteinExistence type="inferred from homology"/>
<dbReference type="InterPro" id="IPR017441">
    <property type="entry name" value="Protein_kinase_ATP_BS"/>
</dbReference>
<dbReference type="GO" id="GO:0005524">
    <property type="term" value="F:ATP binding"/>
    <property type="evidence" value="ECO:0007669"/>
    <property type="project" value="UniProtKB-UniRule"/>
</dbReference>
<dbReference type="Gene3D" id="1.10.510.10">
    <property type="entry name" value="Transferase(Phosphotransferase) domain 1"/>
    <property type="match status" value="1"/>
</dbReference>
<dbReference type="Proteomes" id="UP000008021">
    <property type="component" value="Chromosome 1"/>
</dbReference>
<dbReference type="Gramene" id="OMERI01G23340.8">
    <property type="protein sequence ID" value="OMERI01G23340.8"/>
    <property type="gene ID" value="OMERI01G23340"/>
</dbReference>
<keyword evidence="3" id="KW-0808">Transferase</keyword>
<feature type="region of interest" description="Disordered" evidence="8">
    <location>
        <begin position="261"/>
        <end position="289"/>
    </location>
</feature>
<dbReference type="PANTHER" id="PTHR24055">
    <property type="entry name" value="MITOGEN-ACTIVATED PROTEIN KINASE"/>
    <property type="match status" value="1"/>
</dbReference>
<dbReference type="PROSITE" id="PS50011">
    <property type="entry name" value="PROTEIN_KINASE_DOM"/>
    <property type="match status" value="1"/>
</dbReference>
<dbReference type="PROSITE" id="PS00107">
    <property type="entry name" value="PROTEIN_KINASE_ATP"/>
    <property type="match status" value="1"/>
</dbReference>
<feature type="binding site" evidence="7">
    <location>
        <position position="62"/>
    </location>
    <ligand>
        <name>ATP</name>
        <dbReference type="ChEBI" id="CHEBI:30616"/>
    </ligand>
</feature>
<evidence type="ECO:0000256" key="6">
    <source>
        <dbReference type="ARBA" id="ARBA00022840"/>
    </source>
</evidence>
<evidence type="ECO:0000313" key="10">
    <source>
        <dbReference type="EnsemblPlants" id="OMERI01G23340.8"/>
    </source>
</evidence>
<dbReference type="SUPFAM" id="SSF56112">
    <property type="entry name" value="Protein kinase-like (PK-like)"/>
    <property type="match status" value="1"/>
</dbReference>
<dbReference type="FunFam" id="3.30.200.20:FF:000046">
    <property type="entry name" value="Mitogen-activated protein kinase"/>
    <property type="match status" value="1"/>
</dbReference>
<keyword evidence="4 7" id="KW-0547">Nucleotide-binding</keyword>
<keyword evidence="5" id="KW-0418">Kinase</keyword>
<organism evidence="10">
    <name type="scientific">Oryza meridionalis</name>
    <dbReference type="NCBI Taxonomy" id="40149"/>
    <lineage>
        <taxon>Eukaryota</taxon>
        <taxon>Viridiplantae</taxon>
        <taxon>Streptophyta</taxon>
        <taxon>Embryophyta</taxon>
        <taxon>Tracheophyta</taxon>
        <taxon>Spermatophyta</taxon>
        <taxon>Magnoliopsida</taxon>
        <taxon>Liliopsida</taxon>
        <taxon>Poales</taxon>
        <taxon>Poaceae</taxon>
        <taxon>BOP clade</taxon>
        <taxon>Oryzoideae</taxon>
        <taxon>Oryzeae</taxon>
        <taxon>Oryzinae</taxon>
        <taxon>Oryza</taxon>
    </lineage>
</organism>
<evidence type="ECO:0000256" key="5">
    <source>
        <dbReference type="ARBA" id="ARBA00022777"/>
    </source>
</evidence>
<evidence type="ECO:0000256" key="8">
    <source>
        <dbReference type="SAM" id="MobiDB-lite"/>
    </source>
</evidence>
<keyword evidence="6 7" id="KW-0067">ATP-binding</keyword>
<dbReference type="GO" id="GO:0004674">
    <property type="term" value="F:protein serine/threonine kinase activity"/>
    <property type="evidence" value="ECO:0007669"/>
    <property type="project" value="UniProtKB-KW"/>
</dbReference>
<sequence>MAMQTEQQQQQQRRKGSPEMDFFSEYGDANRYKIQEVIGKGSYGVVCSAIDQHTGDKVAIKKIHNIFEHLSDAARILREIKLLRLLRHPDIVEIKHIMLPPSRRDFKDIYVVFELMDTDLHQVIKANDDLTKEHHQFFLYQMLRALKYIHTETEALADPYFKGLAKAEREPSCQPITKMEFEFERRKVTKEDVKELIFREILEYHPQLLKDYMNGTEKTNFLYPSALDNFRRQFANLEENGGKNGDAVPSDRKHVSLPRTTTVHSAPIPPKDHQNITSQVPQRIPGRTGRGACPVIPFENLSAMGPYNQRRVVRNPVLPPATTNLSAYAYHRKSDSSERELQQELEKDRMRYQPSEHFMDAKGIGPFNGIAAVGGNYNKVSAVQYGVSRMY</sequence>
<name>A0A0E0C5Q4_9ORYZ</name>
<reference evidence="10" key="2">
    <citation type="submission" date="2018-05" db="EMBL/GenBank/DDBJ databases">
        <title>OmerRS3 (Oryza meridionalis Reference Sequence Version 3).</title>
        <authorList>
            <person name="Zhang J."/>
            <person name="Kudrna D."/>
            <person name="Lee S."/>
            <person name="Talag J."/>
            <person name="Welchert J."/>
            <person name="Wing R.A."/>
        </authorList>
    </citation>
    <scope>NUCLEOTIDE SEQUENCE [LARGE SCALE GENOMIC DNA]</scope>
    <source>
        <strain evidence="10">cv. OR44</strain>
    </source>
</reference>
<feature type="domain" description="Protein kinase" evidence="9">
    <location>
        <begin position="32"/>
        <end position="368"/>
    </location>
</feature>